<dbReference type="InterPro" id="IPR046787">
    <property type="entry name" value="DnaT_2"/>
</dbReference>
<dbReference type="Pfam" id="PF20557">
    <property type="entry name" value="DnaT_2"/>
    <property type="match status" value="1"/>
</dbReference>
<gene>
    <name evidence="2" type="ORF">IHV77_09965</name>
</gene>
<proteinExistence type="predicted"/>
<name>A0ABX6UVW0_9PAST</name>
<evidence type="ECO:0000259" key="1">
    <source>
        <dbReference type="Pfam" id="PF20557"/>
    </source>
</evidence>
<organism evidence="2 3">
    <name type="scientific">Rodentibacter haemolyticus</name>
    <dbReference type="NCBI Taxonomy" id="2778911"/>
    <lineage>
        <taxon>Bacteria</taxon>
        <taxon>Pseudomonadati</taxon>
        <taxon>Pseudomonadota</taxon>
        <taxon>Gammaproteobacteria</taxon>
        <taxon>Pasteurellales</taxon>
        <taxon>Pasteurellaceae</taxon>
        <taxon>Rodentibacter</taxon>
    </lineage>
</organism>
<evidence type="ECO:0000313" key="3">
    <source>
        <dbReference type="Proteomes" id="UP000663069"/>
    </source>
</evidence>
<accession>A0ABX6UVW0</accession>
<evidence type="ECO:0000313" key="2">
    <source>
        <dbReference type="EMBL" id="QPB42222.1"/>
    </source>
</evidence>
<reference evidence="2 3" key="1">
    <citation type="submission" date="2020-10" db="EMBL/GenBank/DDBJ databases">
        <title>Genome Sequencing of Rodentibacter spp. strain DSM111151.</title>
        <authorList>
            <person name="Benga L."/>
            <person name="Lautwein T."/>
        </authorList>
    </citation>
    <scope>NUCLEOTIDE SEQUENCE [LARGE SCALE GENOMIC DNA]</scope>
    <source>
        <strain evidence="2 3">DSM 111151</strain>
    </source>
</reference>
<feature type="domain" description="Putative DnaT-like" evidence="1">
    <location>
        <begin position="8"/>
        <end position="145"/>
    </location>
</feature>
<dbReference type="RefSeq" id="WP_194811804.1">
    <property type="nucleotide sequence ID" value="NZ_CP063056.1"/>
</dbReference>
<dbReference type="EMBL" id="CP063056">
    <property type="protein sequence ID" value="QPB42222.1"/>
    <property type="molecule type" value="Genomic_DNA"/>
</dbReference>
<keyword evidence="3" id="KW-1185">Reference proteome</keyword>
<dbReference type="Proteomes" id="UP000663069">
    <property type="component" value="Chromosome"/>
</dbReference>
<sequence>MTLTIPNDSYVSLDEADNYHRLRISAEAWDGLDEQAKLRRLVSASDFLDHYYRFSGEKAESNQPRQFPRKLQTEIPQAIKAAVCELALQTDLNQNQAQVMSSVKVGPISVSYGDSQSQSANRFEYVKSLLKDLLVDSKGYVEIFRG</sequence>
<protein>
    <recommendedName>
        <fullName evidence="1">Putative DnaT-like domain-containing protein</fullName>
    </recommendedName>
</protein>